<accession>A0ABW4G4F3</accession>
<dbReference type="PANTHER" id="PTHR33055">
    <property type="entry name" value="TRANSPOSASE FOR INSERTION SEQUENCE ELEMENT IS1111A"/>
    <property type="match status" value="1"/>
</dbReference>
<feature type="domain" description="Transposase IS110-like N-terminal" evidence="1">
    <location>
        <begin position="17"/>
        <end position="166"/>
    </location>
</feature>
<dbReference type="InterPro" id="IPR003346">
    <property type="entry name" value="Transposase_20"/>
</dbReference>
<dbReference type="InterPro" id="IPR047650">
    <property type="entry name" value="Transpos_IS110"/>
</dbReference>
<dbReference type="PANTHER" id="PTHR33055:SF15">
    <property type="entry name" value="TRANSPOSASE-RELATED"/>
    <property type="match status" value="1"/>
</dbReference>
<dbReference type="NCBIfam" id="NF033542">
    <property type="entry name" value="transpos_IS110"/>
    <property type="match status" value="1"/>
</dbReference>
<evidence type="ECO:0000259" key="2">
    <source>
        <dbReference type="Pfam" id="PF02371"/>
    </source>
</evidence>
<dbReference type="Pfam" id="PF01548">
    <property type="entry name" value="DEDD_Tnp_IS110"/>
    <property type="match status" value="1"/>
</dbReference>
<dbReference type="Pfam" id="PF02371">
    <property type="entry name" value="Transposase_20"/>
    <property type="match status" value="1"/>
</dbReference>
<feature type="domain" description="Transposase IS116/IS110/IS902 C-terminal" evidence="2">
    <location>
        <begin position="264"/>
        <end position="342"/>
    </location>
</feature>
<sequence length="422" mass="47233">MLEETQDTEEIIERVAALDVGKAELVCCVRLPSEDRPGKRLQEVTTHTTMTRSVLSLADRLHCLGVTRVVMEATSDYWKPIFYILEAAGFETWLVNARDVKHLPGRPKTDRLDAVWLCKVAERQMIRPSFVPPPHIRQMRDLARYRCDLVSVRTAEKNRAEKLLEDAQIKLSVVASDIFGVSGRAMMSALIAGERNPAVLAQMARASMRTKINALEEAFTGRFTDHHAFLLAKMLARVDQLNRDIAEVDAKIEELIAPFEQAVERLDDIPGIGRTAASIILSEIGLDMTRFPTAGHLASWARFAPTTKESAGRKKGRSATGHGNPYLARVLGEAAVSAGKTNTFLGERYRRIARRRGKKRAIVAVGRSILTIIWHLLSDPNAHFIDLGADFHDTRIGPERKKRNHIRQLEALGYRVILEPIA</sequence>
<keyword evidence="4" id="KW-1185">Reference proteome</keyword>
<protein>
    <submittedName>
        <fullName evidence="3">IS110 family transposase</fullName>
    </submittedName>
</protein>
<comment type="caution">
    <text evidence="3">The sequence shown here is derived from an EMBL/GenBank/DDBJ whole genome shotgun (WGS) entry which is preliminary data.</text>
</comment>
<dbReference type="InterPro" id="IPR002525">
    <property type="entry name" value="Transp_IS110-like_N"/>
</dbReference>
<name>A0ABW4G4F3_9ACTN</name>
<proteinExistence type="predicted"/>
<dbReference type="EMBL" id="JBHUCM010000011">
    <property type="protein sequence ID" value="MFD1537618.1"/>
    <property type="molecule type" value="Genomic_DNA"/>
</dbReference>
<evidence type="ECO:0000313" key="3">
    <source>
        <dbReference type="EMBL" id="MFD1537618.1"/>
    </source>
</evidence>
<organism evidence="3 4">
    <name type="scientific">Nonomuraea guangzhouensis</name>
    <dbReference type="NCBI Taxonomy" id="1291555"/>
    <lineage>
        <taxon>Bacteria</taxon>
        <taxon>Bacillati</taxon>
        <taxon>Actinomycetota</taxon>
        <taxon>Actinomycetes</taxon>
        <taxon>Streptosporangiales</taxon>
        <taxon>Streptosporangiaceae</taxon>
        <taxon>Nonomuraea</taxon>
    </lineage>
</organism>
<evidence type="ECO:0000259" key="1">
    <source>
        <dbReference type="Pfam" id="PF01548"/>
    </source>
</evidence>
<dbReference type="Proteomes" id="UP001597097">
    <property type="component" value="Unassembled WGS sequence"/>
</dbReference>
<dbReference type="RefSeq" id="WP_219531929.1">
    <property type="nucleotide sequence ID" value="NZ_JAHKRM010000012.1"/>
</dbReference>
<reference evidence="4" key="1">
    <citation type="journal article" date="2019" name="Int. J. Syst. Evol. Microbiol.">
        <title>The Global Catalogue of Microorganisms (GCM) 10K type strain sequencing project: providing services to taxonomists for standard genome sequencing and annotation.</title>
        <authorList>
            <consortium name="The Broad Institute Genomics Platform"/>
            <consortium name="The Broad Institute Genome Sequencing Center for Infectious Disease"/>
            <person name="Wu L."/>
            <person name="Ma J."/>
        </authorList>
    </citation>
    <scope>NUCLEOTIDE SEQUENCE [LARGE SCALE GENOMIC DNA]</scope>
    <source>
        <strain evidence="4">CGMCC 1.15399</strain>
    </source>
</reference>
<gene>
    <name evidence="3" type="ORF">ACFSJ0_11270</name>
</gene>
<evidence type="ECO:0000313" key="4">
    <source>
        <dbReference type="Proteomes" id="UP001597097"/>
    </source>
</evidence>